<dbReference type="RefSeq" id="XP_030383203.1">
    <property type="nucleotide sequence ID" value="XM_030527343.1"/>
</dbReference>
<dbReference type="Proteomes" id="UP000504634">
    <property type="component" value="Unplaced"/>
</dbReference>
<protein>
    <submittedName>
        <fullName evidence="4">Uncharacterized protein LOC115630692</fullName>
    </submittedName>
</protein>
<reference evidence="4" key="1">
    <citation type="submission" date="2025-08" db="UniProtKB">
        <authorList>
            <consortium name="RefSeq"/>
        </authorList>
    </citation>
    <scope>IDENTIFICATION</scope>
    <source>
        <strain evidence="4">11010-0011.00</strain>
        <tissue evidence="4">Whole body</tissue>
    </source>
</reference>
<evidence type="ECO:0000313" key="4">
    <source>
        <dbReference type="RefSeq" id="XP_030383203.1"/>
    </source>
</evidence>
<evidence type="ECO:0000313" key="3">
    <source>
        <dbReference type="Proteomes" id="UP000504634"/>
    </source>
</evidence>
<feature type="compositionally biased region" description="Basic and acidic residues" evidence="2">
    <location>
        <begin position="483"/>
        <end position="496"/>
    </location>
</feature>
<dbReference type="AlphaFoldDB" id="A0A6J2U6P1"/>
<feature type="region of interest" description="Disordered" evidence="2">
    <location>
        <begin position="462"/>
        <end position="496"/>
    </location>
</feature>
<feature type="coiled-coil region" evidence="1">
    <location>
        <begin position="370"/>
        <end position="461"/>
    </location>
</feature>
<keyword evidence="3" id="KW-1185">Reference proteome</keyword>
<name>A0A6J2U6P1_DROLE</name>
<dbReference type="GeneID" id="115630692"/>
<sequence>MDFGDNIVYDGDNESIVPTLRPTRSEQMRQLYDRIMPIEPTYDPSMCRDEFLRKLFSELELPEEVESRRPSMSYSTKSISLHSMDSKGSLHPNMSVSSFVRNMNQRRTHSRALKSISTTDLTLDRYKLSVMTGQSDHYKELLESIQRSSLFFMFSRIIDRLRIMHRFASSYGDLNELDVPHKLFNWSMDDFLVRRELPDFVYLDVLVRNHTAESLDWAKFRVDILETLRVFKFFYAEVYRGTHYRRMIAVLLESKQMLAIDEALVEAVTRAHLQHGLLSSRMTEVTWNLWDLYKTRISEDMQARTMEETVRSPIEWRYLRDYYKVLVDMEDMKNNARTQQLNNELSQLSQSILRIRVSWHAKLIAYSQIIDDYREKYDDISRRYAQDMEQCTNDIIRTNSRLNKVRDDYKSAKQRVEFMRGRVQEVKELIEQERQEDINRLKAEQNRREALAAALAAAKLKRKLAKQRNRPGGKRARTQPTARRSDNESIQENLKH</sequence>
<accession>A0A6J2U6P1</accession>
<gene>
    <name evidence="4" type="primary">LOC115630692</name>
</gene>
<evidence type="ECO:0000256" key="2">
    <source>
        <dbReference type="SAM" id="MobiDB-lite"/>
    </source>
</evidence>
<dbReference type="OrthoDB" id="7914571at2759"/>
<feature type="compositionally biased region" description="Basic residues" evidence="2">
    <location>
        <begin position="462"/>
        <end position="477"/>
    </location>
</feature>
<organism evidence="3 4">
    <name type="scientific">Drosophila lebanonensis</name>
    <name type="common">Fruit fly</name>
    <name type="synonym">Scaptodrosophila lebanonensis</name>
    <dbReference type="NCBI Taxonomy" id="7225"/>
    <lineage>
        <taxon>Eukaryota</taxon>
        <taxon>Metazoa</taxon>
        <taxon>Ecdysozoa</taxon>
        <taxon>Arthropoda</taxon>
        <taxon>Hexapoda</taxon>
        <taxon>Insecta</taxon>
        <taxon>Pterygota</taxon>
        <taxon>Neoptera</taxon>
        <taxon>Endopterygota</taxon>
        <taxon>Diptera</taxon>
        <taxon>Brachycera</taxon>
        <taxon>Muscomorpha</taxon>
        <taxon>Ephydroidea</taxon>
        <taxon>Drosophilidae</taxon>
        <taxon>Scaptodrosophila</taxon>
    </lineage>
</organism>
<keyword evidence="1" id="KW-0175">Coiled coil</keyword>
<proteinExistence type="predicted"/>
<evidence type="ECO:0000256" key="1">
    <source>
        <dbReference type="SAM" id="Coils"/>
    </source>
</evidence>